<dbReference type="SUPFAM" id="SSF51445">
    <property type="entry name" value="(Trans)glycosidases"/>
    <property type="match status" value="1"/>
</dbReference>
<dbReference type="Pfam" id="PF02065">
    <property type="entry name" value="Melibiase"/>
    <property type="match status" value="1"/>
</dbReference>
<dbReference type="InterPro" id="IPR002252">
    <property type="entry name" value="Glyco_hydro_36"/>
</dbReference>
<dbReference type="GO" id="GO:0016052">
    <property type="term" value="P:carbohydrate catabolic process"/>
    <property type="evidence" value="ECO:0007669"/>
    <property type="project" value="InterPro"/>
</dbReference>
<dbReference type="Gene3D" id="3.20.20.70">
    <property type="entry name" value="Aldolase class I"/>
    <property type="match status" value="1"/>
</dbReference>
<reference evidence="3 4" key="1">
    <citation type="journal article" date="2019" name="Gut">
        <title>Antibiotics-induced monodominance of a novel gut bacterial order.</title>
        <authorList>
            <person name="Hildebrand F."/>
            <person name="Moitinho-Silva L."/>
            <person name="Blasche S."/>
            <person name="Jahn M.T."/>
            <person name="Gossmann T.I."/>
            <person name="Heuerta-Cepas J."/>
            <person name="Hercog R."/>
            <person name="Luetge M."/>
            <person name="Bahram M."/>
            <person name="Pryszlak A."/>
            <person name="Alves R.J."/>
            <person name="Waszak S.M."/>
            <person name="Zhu A."/>
            <person name="Ye L."/>
            <person name="Costea P.I."/>
            <person name="Aalvink S."/>
            <person name="Belzer C."/>
            <person name="Forslund S.K."/>
            <person name="Sunagawa S."/>
            <person name="Hentschel U."/>
            <person name="Merten C."/>
            <person name="Patil K.R."/>
            <person name="Benes V."/>
            <person name="Bork P."/>
        </authorList>
    </citation>
    <scope>NUCLEOTIDE SEQUENCE [LARGE SCALE GENOMIC DNA]</scope>
    <source>
        <strain evidence="3 4">HDS1380</strain>
    </source>
</reference>
<sequence length="691" mass="78196">MQYLKSGSLFAEKDEEGRFVYIGTKPDHAPLPAYCREQPFAIDYAINERGEEIYGAGENFSLRESSEKISVYTSQDERAEVKVLQKIYRGVLSQKVTLTNRSGGKLCLKQLYNQFGGIATDCISDNYLTRAEIGVVRGEWGGEGQLHWESPETLGLFRATGHNTRCTGEICSPASYTTRKYSPLVFFRDIKTGCVWAVQHLPEGPYCMEIGLTDAERVEGSAYKIACGAGSSEKHGFRLYLAPRKSYTCAETLITCAPSLEGAIENLNAYRRRYLKKHPRAPLMFNDYMNSLWCNLREDNCLSLLGAAQAAGAEGYCFDDGWYRAADVNGSTHLGDWIPCDERFGSRTFAEMIEEIRNRGMIAGLWTELEVCSPLSDAANFPKSYFLTNEGERIFRCGRYYFNFANKQVREYLMGRLRRIYAMGIRYIKNDYNGHPGCGVDWKGASPYAGLEQHCRAVQSFYRAVRKEFPDLILENCASGAMRADGHMMENFDTQSISDCEEYDKMPSIINGAELCLLPEQISVWAYPYPRVFWEMNGDEYLTPAYISERSDGEETIFNMINGMMGNMLLSGKIDVADEENFQLIRRGVALLKEWRPFVDNASPIYPLGCARLTDRNSFVAHGLKRGKTVLLAVWRREGQESRVFVPLGKITAVRELYPCRDRITEKSGDGIFVTLPKRNQAVLLEVTVRS</sequence>
<dbReference type="OrthoDB" id="9758822at2"/>
<dbReference type="EMBL" id="SDOZ01000002">
    <property type="protein sequence ID" value="RXZ61061.1"/>
    <property type="molecule type" value="Genomic_DNA"/>
</dbReference>
<dbReference type="Proteomes" id="UP000291269">
    <property type="component" value="Unassembled WGS sequence"/>
</dbReference>
<dbReference type="PANTHER" id="PTHR43053">
    <property type="entry name" value="GLYCOSIDASE FAMILY 31"/>
    <property type="match status" value="1"/>
</dbReference>
<dbReference type="GO" id="GO:0004557">
    <property type="term" value="F:alpha-galactosidase activity"/>
    <property type="evidence" value="ECO:0007669"/>
    <property type="project" value="InterPro"/>
</dbReference>
<dbReference type="InterPro" id="IPR038417">
    <property type="entry name" value="Alpga-gal_N_sf"/>
</dbReference>
<protein>
    <submittedName>
        <fullName evidence="3">Alpha-galactosidase</fullName>
    </submittedName>
</protein>
<evidence type="ECO:0000256" key="1">
    <source>
        <dbReference type="ARBA" id="ARBA00022801"/>
    </source>
</evidence>
<gene>
    <name evidence="3" type="ORF">ESZ91_01390</name>
</gene>
<dbReference type="RefSeq" id="WP_129223361.1">
    <property type="nucleotide sequence ID" value="NZ_SDOZ01000002.1"/>
</dbReference>
<proteinExistence type="predicted"/>
<comment type="caution">
    <text evidence="3">The sequence shown here is derived from an EMBL/GenBank/DDBJ whole genome shotgun (WGS) entry which is preliminary data.</text>
</comment>
<dbReference type="CDD" id="cd14791">
    <property type="entry name" value="GH36"/>
    <property type="match status" value="1"/>
</dbReference>
<dbReference type="InterPro" id="IPR017853">
    <property type="entry name" value="GH"/>
</dbReference>
<dbReference type="PANTHER" id="PTHR43053:SF3">
    <property type="entry name" value="ALPHA-GALACTOSIDASE C-RELATED"/>
    <property type="match status" value="1"/>
</dbReference>
<dbReference type="Gene3D" id="2.70.98.60">
    <property type="entry name" value="alpha-galactosidase from lactobacil brevis"/>
    <property type="match status" value="1"/>
</dbReference>
<keyword evidence="1" id="KW-0378">Hydrolase</keyword>
<name>A0A4Q2KCQ6_9FIRM</name>
<dbReference type="InterPro" id="IPR050985">
    <property type="entry name" value="Alpha-glycosidase_related"/>
</dbReference>
<evidence type="ECO:0000313" key="4">
    <source>
        <dbReference type="Proteomes" id="UP000291269"/>
    </source>
</evidence>
<organism evidence="3 4">
    <name type="scientific">Candidatus Borkfalkia ceftriaxoniphila</name>
    <dbReference type="NCBI Taxonomy" id="2508949"/>
    <lineage>
        <taxon>Bacteria</taxon>
        <taxon>Bacillati</taxon>
        <taxon>Bacillota</taxon>
        <taxon>Clostridia</taxon>
        <taxon>Christensenellales</taxon>
        <taxon>Christensenellaceae</taxon>
        <taxon>Candidatus Borkfalkia</taxon>
    </lineage>
</organism>
<evidence type="ECO:0000313" key="3">
    <source>
        <dbReference type="EMBL" id="RXZ61061.1"/>
    </source>
</evidence>
<accession>A0A4Q2KCQ6</accession>
<keyword evidence="4" id="KW-1185">Reference proteome</keyword>
<evidence type="ECO:0000256" key="2">
    <source>
        <dbReference type="ARBA" id="ARBA00023295"/>
    </source>
</evidence>
<dbReference type="InterPro" id="IPR013785">
    <property type="entry name" value="Aldolase_TIM"/>
</dbReference>
<keyword evidence="2" id="KW-0326">Glycosidase</keyword>
<dbReference type="AlphaFoldDB" id="A0A4Q2KCQ6"/>